<feature type="domain" description="C2H2-type" evidence="18">
    <location>
        <begin position="508"/>
        <end position="535"/>
    </location>
</feature>
<feature type="region of interest" description="Disordered" evidence="17">
    <location>
        <begin position="153"/>
        <end position="239"/>
    </location>
</feature>
<dbReference type="Gene3D" id="3.30.160.60">
    <property type="entry name" value="Classic Zinc Finger"/>
    <property type="match status" value="3"/>
</dbReference>
<evidence type="ECO:0000256" key="14">
    <source>
        <dbReference type="ARBA" id="ARBA00023136"/>
    </source>
</evidence>
<dbReference type="FunFam" id="3.30.160.60:FF:000624">
    <property type="entry name" value="zinc finger protein 697"/>
    <property type="match status" value="1"/>
</dbReference>
<evidence type="ECO:0000313" key="19">
    <source>
        <dbReference type="EMBL" id="TKS69052.1"/>
    </source>
</evidence>
<name>A0A4V6AMK8_COLLU</name>
<dbReference type="FunFam" id="3.30.160.60:FF:000182">
    <property type="entry name" value="zinc finger protein 366"/>
    <property type="match status" value="1"/>
</dbReference>
<keyword evidence="10" id="KW-0862">Zinc</keyword>
<dbReference type="PANTHER" id="PTHR24388:SF54">
    <property type="entry name" value="PROTEIN ESCARGOT"/>
    <property type="match status" value="1"/>
</dbReference>
<evidence type="ECO:0000256" key="16">
    <source>
        <dbReference type="PROSITE-ProRule" id="PRU00042"/>
    </source>
</evidence>
<dbReference type="FunFam" id="3.30.160.60:FF:000358">
    <property type="entry name" value="zinc finger protein 24"/>
    <property type="match status" value="1"/>
</dbReference>
<feature type="compositionally biased region" description="Basic and acidic residues" evidence="17">
    <location>
        <begin position="225"/>
        <end position="239"/>
    </location>
</feature>
<dbReference type="InterPro" id="IPR003205">
    <property type="entry name" value="Cyt_c_oxidase_su8"/>
</dbReference>
<dbReference type="AlphaFoldDB" id="A0A4V6AMK8"/>
<keyword evidence="12" id="KW-1133">Transmembrane helix</keyword>
<evidence type="ECO:0000256" key="13">
    <source>
        <dbReference type="ARBA" id="ARBA00023128"/>
    </source>
</evidence>
<dbReference type="Proteomes" id="UP000298787">
    <property type="component" value="Chromosome 3"/>
</dbReference>
<dbReference type="STRING" id="240159.A0A4V6AMK8"/>
<dbReference type="InterPro" id="IPR013087">
    <property type="entry name" value="Znf_C2H2_type"/>
</dbReference>
<dbReference type="GO" id="GO:0005743">
    <property type="term" value="C:mitochondrial inner membrane"/>
    <property type="evidence" value="ECO:0007669"/>
    <property type="project" value="UniProtKB-SubCell"/>
</dbReference>
<evidence type="ECO:0000256" key="5">
    <source>
        <dbReference type="ARBA" id="ARBA00022692"/>
    </source>
</evidence>
<dbReference type="Gene3D" id="4.10.81.10">
    <property type="entry name" value="Cytochrome c oxidase, subunit 8"/>
    <property type="match status" value="1"/>
</dbReference>
<dbReference type="GO" id="GO:0000978">
    <property type="term" value="F:RNA polymerase II cis-regulatory region sequence-specific DNA binding"/>
    <property type="evidence" value="ECO:0007669"/>
    <property type="project" value="TreeGrafter"/>
</dbReference>
<proteinExistence type="inferred from homology"/>
<evidence type="ECO:0000256" key="12">
    <source>
        <dbReference type="ARBA" id="ARBA00022989"/>
    </source>
</evidence>
<dbReference type="GO" id="GO:0000981">
    <property type="term" value="F:DNA-binding transcription factor activity, RNA polymerase II-specific"/>
    <property type="evidence" value="ECO:0007669"/>
    <property type="project" value="TreeGrafter"/>
</dbReference>
<evidence type="ECO:0000256" key="1">
    <source>
        <dbReference type="ARBA" id="ARBA00004123"/>
    </source>
</evidence>
<evidence type="ECO:0000256" key="7">
    <source>
        <dbReference type="ARBA" id="ARBA00022737"/>
    </source>
</evidence>
<evidence type="ECO:0000256" key="15">
    <source>
        <dbReference type="ARBA" id="ARBA00023242"/>
    </source>
</evidence>
<keyword evidence="14" id="KW-0472">Membrane</keyword>
<dbReference type="PROSITE" id="PS00028">
    <property type="entry name" value="ZINC_FINGER_C2H2_1"/>
    <property type="match status" value="3"/>
</dbReference>
<keyword evidence="8 16" id="KW-0863">Zinc-finger</keyword>
<dbReference type="InterPro" id="IPR036236">
    <property type="entry name" value="Znf_C2H2_sf"/>
</dbReference>
<dbReference type="GO" id="GO:0006123">
    <property type="term" value="P:mitochondrial electron transport, cytochrome c to oxygen"/>
    <property type="evidence" value="ECO:0007669"/>
    <property type="project" value="InterPro"/>
</dbReference>
<evidence type="ECO:0000256" key="3">
    <source>
        <dbReference type="ARBA" id="ARBA00004673"/>
    </source>
</evidence>
<evidence type="ECO:0000256" key="2">
    <source>
        <dbReference type="ARBA" id="ARBA00004434"/>
    </source>
</evidence>
<gene>
    <name evidence="19" type="ORF">D9C73_003116</name>
</gene>
<keyword evidence="5" id="KW-0812">Transmembrane</keyword>
<dbReference type="GO" id="GO:0005634">
    <property type="term" value="C:nucleus"/>
    <property type="evidence" value="ECO:0007669"/>
    <property type="project" value="UniProtKB-SubCell"/>
</dbReference>
<feature type="domain" description="C2H2-type" evidence="18">
    <location>
        <begin position="430"/>
        <end position="461"/>
    </location>
</feature>
<keyword evidence="6" id="KW-0479">Metal-binding</keyword>
<accession>A0A4V6AMK8</accession>
<comment type="pathway">
    <text evidence="3">Energy metabolism; oxidative phosphorylation.</text>
</comment>
<keyword evidence="20" id="KW-1185">Reference proteome</keyword>
<evidence type="ECO:0000256" key="17">
    <source>
        <dbReference type="SAM" id="MobiDB-lite"/>
    </source>
</evidence>
<organism evidence="19 20">
    <name type="scientific">Collichthys lucidus</name>
    <name type="common">Big head croaker</name>
    <name type="synonym">Sciaena lucida</name>
    <dbReference type="NCBI Taxonomy" id="240159"/>
    <lineage>
        <taxon>Eukaryota</taxon>
        <taxon>Metazoa</taxon>
        <taxon>Chordata</taxon>
        <taxon>Craniata</taxon>
        <taxon>Vertebrata</taxon>
        <taxon>Euteleostomi</taxon>
        <taxon>Actinopterygii</taxon>
        <taxon>Neopterygii</taxon>
        <taxon>Teleostei</taxon>
        <taxon>Neoteleostei</taxon>
        <taxon>Acanthomorphata</taxon>
        <taxon>Eupercaria</taxon>
        <taxon>Sciaenidae</taxon>
        <taxon>Collichthys</taxon>
    </lineage>
</organism>
<dbReference type="PANTHER" id="PTHR24388">
    <property type="entry name" value="ZINC FINGER PROTEIN"/>
    <property type="match status" value="1"/>
</dbReference>
<evidence type="ECO:0000256" key="11">
    <source>
        <dbReference type="ARBA" id="ARBA00022946"/>
    </source>
</evidence>
<keyword evidence="13" id="KW-0496">Mitochondrion</keyword>
<keyword evidence="11" id="KW-0809">Transit peptide</keyword>
<comment type="similarity">
    <text evidence="4">Belongs to the cytochrome c oxidase VIII family.</text>
</comment>
<dbReference type="UniPathway" id="UPA00705"/>
<evidence type="ECO:0000256" key="4">
    <source>
        <dbReference type="ARBA" id="ARBA00010117"/>
    </source>
</evidence>
<dbReference type="Pfam" id="PF02285">
    <property type="entry name" value="COX8"/>
    <property type="match status" value="1"/>
</dbReference>
<dbReference type="InterPro" id="IPR036548">
    <property type="entry name" value="Cyt_c_oxidase_su8_sf"/>
</dbReference>
<evidence type="ECO:0000259" key="18">
    <source>
        <dbReference type="PROSITE" id="PS50157"/>
    </source>
</evidence>
<dbReference type="EMBL" id="CM014080">
    <property type="protein sequence ID" value="TKS69052.1"/>
    <property type="molecule type" value="Genomic_DNA"/>
</dbReference>
<dbReference type="Pfam" id="PF00096">
    <property type="entry name" value="zf-C2H2"/>
    <property type="match status" value="3"/>
</dbReference>
<reference evidence="19 20" key="1">
    <citation type="submission" date="2019-01" db="EMBL/GenBank/DDBJ databases">
        <title>Genome Assembly of Collichthys lucidus.</title>
        <authorList>
            <person name="Cai M."/>
            <person name="Xiao S."/>
        </authorList>
    </citation>
    <scope>NUCLEOTIDE SEQUENCE [LARGE SCALE GENOMIC DNA]</scope>
    <source>
        <strain evidence="19">JT15FE1705JMU</strain>
        <tissue evidence="19">Muscle</tissue>
    </source>
</reference>
<comment type="subcellular location">
    <subcellularLocation>
        <location evidence="2">Mitochondrion inner membrane</location>
        <topology evidence="2">Single-pass membrane protein</topology>
    </subcellularLocation>
    <subcellularLocation>
        <location evidence="1">Nucleus</location>
    </subcellularLocation>
</comment>
<dbReference type="PROSITE" id="PS50157">
    <property type="entry name" value="ZINC_FINGER_C2H2_2"/>
    <property type="match status" value="4"/>
</dbReference>
<feature type="compositionally biased region" description="Basic and acidic residues" evidence="17">
    <location>
        <begin position="200"/>
        <end position="214"/>
    </location>
</feature>
<feature type="region of interest" description="Disordered" evidence="17">
    <location>
        <begin position="284"/>
        <end position="311"/>
    </location>
</feature>
<keyword evidence="9" id="KW-0999">Mitochondrion inner membrane</keyword>
<dbReference type="GO" id="GO:0045277">
    <property type="term" value="C:respiratory chain complex IV"/>
    <property type="evidence" value="ECO:0007669"/>
    <property type="project" value="InterPro"/>
</dbReference>
<dbReference type="GO" id="GO:0008270">
    <property type="term" value="F:zinc ion binding"/>
    <property type="evidence" value="ECO:0007669"/>
    <property type="project" value="UniProtKB-KW"/>
</dbReference>
<evidence type="ECO:0000256" key="8">
    <source>
        <dbReference type="ARBA" id="ARBA00022771"/>
    </source>
</evidence>
<dbReference type="InterPro" id="IPR050527">
    <property type="entry name" value="Snail/Krueppel_Znf"/>
</dbReference>
<evidence type="ECO:0000256" key="9">
    <source>
        <dbReference type="ARBA" id="ARBA00022792"/>
    </source>
</evidence>
<evidence type="ECO:0000256" key="6">
    <source>
        <dbReference type="ARBA" id="ARBA00022723"/>
    </source>
</evidence>
<protein>
    <submittedName>
        <fullName evidence="19">Krueppel-like protein 1</fullName>
    </submittedName>
</protein>
<feature type="domain" description="C2H2-type" evidence="18">
    <location>
        <begin position="480"/>
        <end position="507"/>
    </location>
</feature>
<evidence type="ECO:0000256" key="10">
    <source>
        <dbReference type="ARBA" id="ARBA00022833"/>
    </source>
</evidence>
<dbReference type="SUPFAM" id="SSF57667">
    <property type="entry name" value="beta-beta-alpha zinc fingers"/>
    <property type="match status" value="2"/>
</dbReference>
<sequence length="563" mass="62528">MCGVFAGLLRARRALAPRAGVMIQQRAGYINCRPPKDNVGLIESALVLSGMLVAFLGPSGWSVFECVMKPQLTGAKKRPSVDKPAALDAALSLQEELVAAIHGAFEVAVEIAVHEVTKLVGQATGDVYEEMRRENESLKQRLRRAEALLDCARREESWGSPPPPTQLLDATDHTDQPCRSKCNQKSANPKVGNVQGCTGVRDDRFPPCHSRVDQPSDPQHKHKSKNEEQRSGGDAKTQHVSDAALEKNNGCADALTRGVSEEMSQVCVVRIESLNQSRRDLDLVEDCDTPPLPSRGDKTTLEQVTVKQEKPEEERDGSVCCLDAIKVEDFTPECMLAVQSKMLEEWKPEGLDAQNQDANTSVSCTGLAQTHLPNLTTNLQPPADLPSSEFPNINMGWELAEPGPIPETPPQIYGVHVRTSRNHPGHNNLYTCKSCGQTFHLPSLLRRHYGQCQQKQSYQQPVAESRRTRLQLYPPGCSPFCCTVCNREFNRMENLKTHLRIHTGERPYTCSVCSKCFRHSGALTRHFRIHTGEKPYICGQCGKSFRNCGGLKFHQRSHNKQLQ</sequence>
<feature type="domain" description="C2H2-type" evidence="18">
    <location>
        <begin position="536"/>
        <end position="563"/>
    </location>
</feature>
<keyword evidence="7" id="KW-0677">Repeat</keyword>
<dbReference type="SMART" id="SM00355">
    <property type="entry name" value="ZnF_C2H2"/>
    <property type="match status" value="4"/>
</dbReference>
<evidence type="ECO:0000313" key="20">
    <source>
        <dbReference type="Proteomes" id="UP000298787"/>
    </source>
</evidence>
<keyword evidence="15" id="KW-0539">Nucleus</keyword>